<dbReference type="Proteomes" id="UP000485621">
    <property type="component" value="Unassembled WGS sequence"/>
</dbReference>
<proteinExistence type="predicted"/>
<sequence>MDETCFCENIGRTKDSLDLSKKAVSSSHSLDSQNLSDKYLVFHCMFTSNQQYSQSKLFKNIGLDPDKVLENQIQELSISVKDSSNHAFAK</sequence>
<name>A0A1V5ZQX4_9BACT</name>
<organism evidence="1">
    <name type="scientific">candidate division CPR1 bacterium ADurb.Bin160</name>
    <dbReference type="NCBI Taxonomy" id="1852826"/>
    <lineage>
        <taxon>Bacteria</taxon>
        <taxon>candidate division CPR1</taxon>
    </lineage>
</organism>
<dbReference type="EMBL" id="MWDB01000001">
    <property type="protein sequence ID" value="OQB42597.1"/>
    <property type="molecule type" value="Genomic_DNA"/>
</dbReference>
<protein>
    <submittedName>
        <fullName evidence="1">Uncharacterized protein</fullName>
    </submittedName>
</protein>
<evidence type="ECO:0000313" key="1">
    <source>
        <dbReference type="EMBL" id="OQB42597.1"/>
    </source>
</evidence>
<dbReference type="AlphaFoldDB" id="A0A1V5ZQX4"/>
<comment type="caution">
    <text evidence="1">The sequence shown here is derived from an EMBL/GenBank/DDBJ whole genome shotgun (WGS) entry which is preliminary data.</text>
</comment>
<gene>
    <name evidence="1" type="ORF">BWY04_00033</name>
</gene>
<reference evidence="1" key="1">
    <citation type="submission" date="2017-02" db="EMBL/GenBank/DDBJ databases">
        <title>Delving into the versatile metabolic prowess of the omnipresent phylum Bacteroidetes.</title>
        <authorList>
            <person name="Nobu M.K."/>
            <person name="Mei R."/>
            <person name="Narihiro T."/>
            <person name="Kuroda K."/>
            <person name="Liu W.-T."/>
        </authorList>
    </citation>
    <scope>NUCLEOTIDE SEQUENCE</scope>
    <source>
        <strain evidence="1">ADurb.Bin160</strain>
    </source>
</reference>
<accession>A0A1V5ZQX4</accession>